<dbReference type="AlphaFoldDB" id="A0A510NVG1"/>
<proteinExistence type="predicted"/>
<feature type="compositionally biased region" description="Low complexity" evidence="1">
    <location>
        <begin position="103"/>
        <end position="120"/>
    </location>
</feature>
<feature type="signal peptide" evidence="2">
    <location>
        <begin position="1"/>
        <end position="21"/>
    </location>
</feature>
<dbReference type="EMBL" id="DF933814">
    <property type="protein sequence ID" value="GAM36093.1"/>
    <property type="molecule type" value="Genomic_DNA"/>
</dbReference>
<feature type="compositionally biased region" description="Basic and acidic residues" evidence="1">
    <location>
        <begin position="131"/>
        <end position="144"/>
    </location>
</feature>
<name>A0A510NVG1_TALPI</name>
<reference evidence="4" key="1">
    <citation type="journal article" date="2015" name="Genome Announc.">
        <title>Draft genome sequence of Talaromyces cellulolyticus strain Y-94, a source of lignocellulosic biomass-degrading enzymes.</title>
        <authorList>
            <person name="Fujii T."/>
            <person name="Koike H."/>
            <person name="Sawayama S."/>
            <person name="Yano S."/>
            <person name="Inoue H."/>
        </authorList>
    </citation>
    <scope>NUCLEOTIDE SEQUENCE [LARGE SCALE GENOMIC DNA]</scope>
    <source>
        <strain evidence="4">Y-94</strain>
    </source>
</reference>
<evidence type="ECO:0000313" key="4">
    <source>
        <dbReference type="Proteomes" id="UP000053095"/>
    </source>
</evidence>
<keyword evidence="2" id="KW-0732">Signal</keyword>
<sequence>MKYTTALTVLLAFGPATTILAAPLTQDPGSALTAGPAPSGGQAAPAPGGSSSQGMSGSSTGNEGLLDKVEKIVKDVLSGLRKRGLVEEVGEVAKLTLDSTSKLLNGESSGSQSSYNTQSTDPDALPPTAPKDGKDDGKDDDGKKAAPAPAPAPKDDSSSSNSDLSKFLGGRSVTDQIDPINTSGTSAPISNSAVEPTEAHHLPSKPSTPVAPAPATKESAPVGVAPLDTQKQNVEESKKEKEGPNDGTPTTDPFKLTPEEIEALKTVLASQSKGKSDDEGVPGLGDE</sequence>
<accession>A0A510NVG1</accession>
<dbReference type="Proteomes" id="UP000053095">
    <property type="component" value="Unassembled WGS sequence"/>
</dbReference>
<feature type="compositionally biased region" description="Basic and acidic residues" evidence="1">
    <location>
        <begin position="233"/>
        <end position="244"/>
    </location>
</feature>
<organism evidence="3 4">
    <name type="scientific">Talaromyces pinophilus</name>
    <name type="common">Penicillium pinophilum</name>
    <dbReference type="NCBI Taxonomy" id="128442"/>
    <lineage>
        <taxon>Eukaryota</taxon>
        <taxon>Fungi</taxon>
        <taxon>Dikarya</taxon>
        <taxon>Ascomycota</taxon>
        <taxon>Pezizomycotina</taxon>
        <taxon>Eurotiomycetes</taxon>
        <taxon>Eurotiomycetidae</taxon>
        <taxon>Eurotiales</taxon>
        <taxon>Trichocomaceae</taxon>
        <taxon>Talaromyces</taxon>
        <taxon>Talaromyces sect. Talaromyces</taxon>
    </lineage>
</organism>
<keyword evidence="4" id="KW-1185">Reference proteome</keyword>
<evidence type="ECO:0000256" key="2">
    <source>
        <dbReference type="SAM" id="SignalP"/>
    </source>
</evidence>
<protein>
    <submittedName>
        <fullName evidence="3">Uncharacterized protein</fullName>
    </submittedName>
</protein>
<feature type="region of interest" description="Disordered" evidence="1">
    <location>
        <begin position="26"/>
        <end position="66"/>
    </location>
</feature>
<feature type="compositionally biased region" description="Polar residues" evidence="1">
    <location>
        <begin position="173"/>
        <end position="194"/>
    </location>
</feature>
<feature type="compositionally biased region" description="Low complexity" evidence="1">
    <location>
        <begin position="34"/>
        <end position="59"/>
    </location>
</feature>
<gene>
    <name evidence="3" type="ORF">TCE0_018r04910</name>
</gene>
<evidence type="ECO:0000256" key="1">
    <source>
        <dbReference type="SAM" id="MobiDB-lite"/>
    </source>
</evidence>
<evidence type="ECO:0000313" key="3">
    <source>
        <dbReference type="EMBL" id="GAM36093.1"/>
    </source>
</evidence>
<feature type="chain" id="PRO_5021980298" evidence="2">
    <location>
        <begin position="22"/>
        <end position="287"/>
    </location>
</feature>
<feature type="region of interest" description="Disordered" evidence="1">
    <location>
        <begin position="83"/>
        <end position="287"/>
    </location>
</feature>